<comment type="caution">
    <text evidence="7">The sequence shown here is derived from an EMBL/GenBank/DDBJ whole genome shotgun (WGS) entry which is preliminary data.</text>
</comment>
<keyword evidence="3 6" id="KW-0812">Transmembrane</keyword>
<feature type="transmembrane region" description="Helical" evidence="6">
    <location>
        <begin position="193"/>
        <end position="215"/>
    </location>
</feature>
<evidence type="ECO:0000256" key="2">
    <source>
        <dbReference type="ARBA" id="ARBA00009773"/>
    </source>
</evidence>
<gene>
    <name evidence="7" type="ORF">MPC4_30087</name>
</gene>
<feature type="transmembrane region" description="Helical" evidence="6">
    <location>
        <begin position="56"/>
        <end position="79"/>
    </location>
</feature>
<feature type="transmembrane region" description="Helical" evidence="6">
    <location>
        <begin position="31"/>
        <end position="49"/>
    </location>
</feature>
<comment type="similarity">
    <text evidence="2">Belongs to the autoinducer-2 exporter (AI-2E) (TC 2.A.86) family.</text>
</comment>
<dbReference type="GO" id="GO:0016020">
    <property type="term" value="C:membrane"/>
    <property type="evidence" value="ECO:0007669"/>
    <property type="project" value="UniProtKB-SubCell"/>
</dbReference>
<name>A0A8B6M785_METTU</name>
<protein>
    <recommendedName>
        <fullName evidence="9">AI-2E family transporter</fullName>
    </recommendedName>
</protein>
<dbReference type="PANTHER" id="PTHR21716">
    <property type="entry name" value="TRANSMEMBRANE PROTEIN"/>
    <property type="match status" value="1"/>
</dbReference>
<feature type="transmembrane region" description="Helical" evidence="6">
    <location>
        <begin position="221"/>
        <end position="249"/>
    </location>
</feature>
<keyword evidence="5 6" id="KW-0472">Membrane</keyword>
<accession>A0A8B6M785</accession>
<dbReference type="InterPro" id="IPR002549">
    <property type="entry name" value="AI-2E-like"/>
</dbReference>
<reference evidence="7 8" key="1">
    <citation type="submission" date="2019-05" db="EMBL/GenBank/DDBJ databases">
        <authorList>
            <person name="Farhan Ul Haque M."/>
        </authorList>
    </citation>
    <scope>NUCLEOTIDE SEQUENCE [LARGE SCALE GENOMIC DNA]</scope>
    <source>
        <strain evidence="7">2</strain>
    </source>
</reference>
<evidence type="ECO:0000313" key="7">
    <source>
        <dbReference type="EMBL" id="VTZ50903.1"/>
    </source>
</evidence>
<evidence type="ECO:0000256" key="4">
    <source>
        <dbReference type="ARBA" id="ARBA00022989"/>
    </source>
</evidence>
<comment type="subcellular location">
    <subcellularLocation>
        <location evidence="1">Membrane</location>
        <topology evidence="1">Multi-pass membrane protein</topology>
    </subcellularLocation>
</comment>
<organism evidence="7 8">
    <name type="scientific">Methylocella tundrae</name>
    <dbReference type="NCBI Taxonomy" id="227605"/>
    <lineage>
        <taxon>Bacteria</taxon>
        <taxon>Pseudomonadati</taxon>
        <taxon>Pseudomonadota</taxon>
        <taxon>Alphaproteobacteria</taxon>
        <taxon>Hyphomicrobiales</taxon>
        <taxon>Beijerinckiaceae</taxon>
        <taxon>Methylocella</taxon>
    </lineage>
</organism>
<sequence>MDNNVVRIACALIIAFLIVEALYFAPAVFEPVAFALFAIALVWPLQKALQRWIPRGLALIVTVLVTVIIVVKLASIVVWGGGLIAQWLSQNFDRFQSLYVAGTQWLELHDIFIVAMVAERFNVIWLLRVFQEVAVRVNTLVGFSLLVFIFMAMGLLEAEEFAQNLQSLGNEANGARLLAAIAKIAKKFRRYMLVRTIASILTGLVVWGFCLAVGLEPAAAWGVIAFALNYIPFIGPLIATLLPALFAFAQTGSWETALFVLATLSIVQFLIGSYFEPLFTAKTLAISPFLVVFSVFFWGFIWGLPGTFIGVPIAIACLTVCEQFPGSRWIAVLLSGRAPDDKPAPPETSIPGR</sequence>
<evidence type="ECO:0000256" key="6">
    <source>
        <dbReference type="SAM" id="Phobius"/>
    </source>
</evidence>
<feature type="transmembrane region" description="Helical" evidence="6">
    <location>
        <begin position="5"/>
        <end position="25"/>
    </location>
</feature>
<feature type="transmembrane region" description="Helical" evidence="6">
    <location>
        <begin position="256"/>
        <end position="275"/>
    </location>
</feature>
<dbReference type="EMBL" id="CABFMQ020000087">
    <property type="protein sequence ID" value="VTZ50903.1"/>
    <property type="molecule type" value="Genomic_DNA"/>
</dbReference>
<dbReference type="RefSeq" id="WP_174512838.1">
    <property type="nucleotide sequence ID" value="NZ_CABFMQ020000087.1"/>
</dbReference>
<evidence type="ECO:0000256" key="3">
    <source>
        <dbReference type="ARBA" id="ARBA00022692"/>
    </source>
</evidence>
<evidence type="ECO:0000313" key="8">
    <source>
        <dbReference type="Proteomes" id="UP000485880"/>
    </source>
</evidence>
<dbReference type="Pfam" id="PF01594">
    <property type="entry name" value="AI-2E_transport"/>
    <property type="match status" value="1"/>
</dbReference>
<proteinExistence type="inferred from homology"/>
<dbReference type="Proteomes" id="UP000485880">
    <property type="component" value="Unassembled WGS sequence"/>
</dbReference>
<dbReference type="AlphaFoldDB" id="A0A8B6M785"/>
<feature type="transmembrane region" description="Helical" evidence="6">
    <location>
        <begin position="295"/>
        <end position="321"/>
    </location>
</feature>
<keyword evidence="8" id="KW-1185">Reference proteome</keyword>
<keyword evidence="4 6" id="KW-1133">Transmembrane helix</keyword>
<evidence type="ECO:0000256" key="1">
    <source>
        <dbReference type="ARBA" id="ARBA00004141"/>
    </source>
</evidence>
<feature type="transmembrane region" description="Helical" evidence="6">
    <location>
        <begin position="133"/>
        <end position="156"/>
    </location>
</feature>
<dbReference type="GO" id="GO:0055085">
    <property type="term" value="P:transmembrane transport"/>
    <property type="evidence" value="ECO:0007669"/>
    <property type="project" value="TreeGrafter"/>
</dbReference>
<evidence type="ECO:0008006" key="9">
    <source>
        <dbReference type="Google" id="ProtNLM"/>
    </source>
</evidence>
<evidence type="ECO:0000256" key="5">
    <source>
        <dbReference type="ARBA" id="ARBA00023136"/>
    </source>
</evidence>
<dbReference type="PANTHER" id="PTHR21716:SF64">
    <property type="entry name" value="AI-2 TRANSPORT PROTEIN TQSA"/>
    <property type="match status" value="1"/>
</dbReference>